<evidence type="ECO:0000313" key="3">
    <source>
        <dbReference type="Proteomes" id="UP001218218"/>
    </source>
</evidence>
<organism evidence="2 3">
    <name type="scientific">Mycena albidolilacea</name>
    <dbReference type="NCBI Taxonomy" id="1033008"/>
    <lineage>
        <taxon>Eukaryota</taxon>
        <taxon>Fungi</taxon>
        <taxon>Dikarya</taxon>
        <taxon>Basidiomycota</taxon>
        <taxon>Agaricomycotina</taxon>
        <taxon>Agaricomycetes</taxon>
        <taxon>Agaricomycetidae</taxon>
        <taxon>Agaricales</taxon>
        <taxon>Marasmiineae</taxon>
        <taxon>Mycenaceae</taxon>
        <taxon>Mycena</taxon>
    </lineage>
</organism>
<accession>A0AAD7EDM1</accession>
<feature type="region of interest" description="Disordered" evidence="1">
    <location>
        <begin position="109"/>
        <end position="178"/>
    </location>
</feature>
<comment type="caution">
    <text evidence="2">The sequence shown here is derived from an EMBL/GenBank/DDBJ whole genome shotgun (WGS) entry which is preliminary data.</text>
</comment>
<reference evidence="2" key="1">
    <citation type="submission" date="2023-03" db="EMBL/GenBank/DDBJ databases">
        <title>Massive genome expansion in bonnet fungi (Mycena s.s.) driven by repeated elements and novel gene families across ecological guilds.</title>
        <authorList>
            <consortium name="Lawrence Berkeley National Laboratory"/>
            <person name="Harder C.B."/>
            <person name="Miyauchi S."/>
            <person name="Viragh M."/>
            <person name="Kuo A."/>
            <person name="Thoen E."/>
            <person name="Andreopoulos B."/>
            <person name="Lu D."/>
            <person name="Skrede I."/>
            <person name="Drula E."/>
            <person name="Henrissat B."/>
            <person name="Morin E."/>
            <person name="Kohler A."/>
            <person name="Barry K."/>
            <person name="LaButti K."/>
            <person name="Morin E."/>
            <person name="Salamov A."/>
            <person name="Lipzen A."/>
            <person name="Mereny Z."/>
            <person name="Hegedus B."/>
            <person name="Baldrian P."/>
            <person name="Stursova M."/>
            <person name="Weitz H."/>
            <person name="Taylor A."/>
            <person name="Grigoriev I.V."/>
            <person name="Nagy L.G."/>
            <person name="Martin F."/>
            <person name="Kauserud H."/>
        </authorList>
    </citation>
    <scope>NUCLEOTIDE SEQUENCE</scope>
    <source>
        <strain evidence="2">CBHHK002</strain>
    </source>
</reference>
<gene>
    <name evidence="2" type="ORF">DFH08DRAFT_972391</name>
</gene>
<feature type="compositionally biased region" description="Basic and acidic residues" evidence="1">
    <location>
        <begin position="119"/>
        <end position="134"/>
    </location>
</feature>
<keyword evidence="3" id="KW-1185">Reference proteome</keyword>
<feature type="region of interest" description="Disordered" evidence="1">
    <location>
        <begin position="400"/>
        <end position="424"/>
    </location>
</feature>
<sequence>MDTTEDRIERLMSEIEEMREGIIGGMSLEALERARAEPDFLRLLRDLIELEGEAEAEVAVADANLRTAQDDMVEATPRRDQIAELRQRFERGDLESMDYVDAVDLLRRAESPDADDVPDERLGTGDESEGREGSEGPEAPEEPEEVGEKRKRKGKSKAAPKKLRVDREERDDSSEGCDRCKDRQIPCIVLKGKTACDACHQVHTKCSLRPQSRTRLPQKKASRVMQAMAELGLVGAEVHRPVSLVSARRRQVDSRTGEIVPEEISEFEEMRRGLVNTQRRLRELERSEADRKRRDEERRRRRQRRREERAARVAGTEPEMAGESQRGEGSGRASRPASRSARPASRPARSRSRTGVPLLAPVVPVVSPVDDASLIRMAVKKEEDEDANTEALALKKRGEEWAARKKERKERAAREEAEKKAREQAAIDAEIQKLMAKKAELDAPVEPKEEPVEGMVPSADFMATFPCPPGFRLVEGYLVIDEESDAHKDVDYELEYE</sequence>
<dbReference type="AlphaFoldDB" id="A0AAD7EDM1"/>
<name>A0AAD7EDM1_9AGAR</name>
<dbReference type="Proteomes" id="UP001218218">
    <property type="component" value="Unassembled WGS sequence"/>
</dbReference>
<feature type="compositionally biased region" description="Low complexity" evidence="1">
    <location>
        <begin position="332"/>
        <end position="347"/>
    </location>
</feature>
<feature type="compositionally biased region" description="Basic residues" evidence="1">
    <location>
        <begin position="149"/>
        <end position="162"/>
    </location>
</feature>
<protein>
    <recommendedName>
        <fullName evidence="4">Zn(2)-C6 fungal-type domain-containing protein</fullName>
    </recommendedName>
</protein>
<dbReference type="EMBL" id="JARIHO010000064">
    <property type="protein sequence ID" value="KAJ7315005.1"/>
    <property type="molecule type" value="Genomic_DNA"/>
</dbReference>
<evidence type="ECO:0000313" key="2">
    <source>
        <dbReference type="EMBL" id="KAJ7315005.1"/>
    </source>
</evidence>
<feature type="compositionally biased region" description="Basic and acidic residues" evidence="1">
    <location>
        <begin position="285"/>
        <end position="298"/>
    </location>
</feature>
<evidence type="ECO:0000256" key="1">
    <source>
        <dbReference type="SAM" id="MobiDB-lite"/>
    </source>
</evidence>
<feature type="region of interest" description="Disordered" evidence="1">
    <location>
        <begin position="285"/>
        <end position="355"/>
    </location>
</feature>
<evidence type="ECO:0008006" key="4">
    <source>
        <dbReference type="Google" id="ProtNLM"/>
    </source>
</evidence>
<proteinExistence type="predicted"/>